<evidence type="ECO:0000313" key="3">
    <source>
        <dbReference type="EMBL" id="BAA30234.1"/>
    </source>
</evidence>
<feature type="domain" description="DUF3216" evidence="2">
    <location>
        <begin position="222"/>
        <end position="308"/>
    </location>
</feature>
<sequence length="310" mass="35754">MEGIIMPKIKPFEEHTERYDSWFERHKYAYLSELNAIKKVLPEEECIEVGVGTGRFAQPLGIKIGVEPSRKMAEIAEKRGIKVIEGIAEDLPFPDSSLSCILMVTTICFVDDVEKSIKEAYRVLKPGGYIVIGFIDKNSKIGKEYERNKDKSVFYREAKFFSTEEVISILERSGFKVEKIVQTLFHKLDEIKDIEPVKEGYGEGSFVAIRAKKVDITERIIKEVKELARDLGEEETLNAIDRFLLLNKGLEKIRGEHFVRVGIYGFLEGLLTTFKSKYNDERIDRLLSAVRELREREEYFLRKSNPPISE</sequence>
<evidence type="ECO:0000259" key="1">
    <source>
        <dbReference type="Pfam" id="PF08241"/>
    </source>
</evidence>
<dbReference type="InterPro" id="IPR023108">
    <property type="entry name" value="DUF3216"/>
</dbReference>
<dbReference type="CDD" id="cd02440">
    <property type="entry name" value="AdoMet_MTases"/>
    <property type="match status" value="1"/>
</dbReference>
<reference evidence="3 4" key="1">
    <citation type="journal article" date="1998" name="DNA Res.">
        <title>Complete sequence and gene organization of the genome of a hyper-thermophilic archaebacterium, Pyrococcus horikoshii OT3.</title>
        <authorList>
            <person name="Kawarabayasi Y."/>
            <person name="Sawada M."/>
            <person name="Horikawa H."/>
            <person name="Haikawa Y."/>
            <person name="Hino Y."/>
            <person name="Yamamoto S."/>
            <person name="Sekine M."/>
            <person name="Baba S."/>
            <person name="Kosugi H."/>
            <person name="Hosoyama A."/>
            <person name="Nagai Y."/>
            <person name="Sakai M."/>
            <person name="Ogura K."/>
            <person name="Otuka R."/>
            <person name="Nakazawa H."/>
            <person name="Takamiya M."/>
            <person name="Ohfuku Y."/>
            <person name="Funahashi T."/>
            <person name="Tanaka T."/>
            <person name="Kudoh Y."/>
            <person name="Yamazaki J."/>
            <person name="Kushida N."/>
            <person name="Oguchi A."/>
            <person name="Aoki K."/>
            <person name="Nakamura Y."/>
            <person name="Robb T.F."/>
            <person name="Horikoshi K."/>
            <person name="Masuchi Y."/>
            <person name="Shizuya H."/>
            <person name="Kikuchi H."/>
        </authorList>
    </citation>
    <scope>NUCLEOTIDE SEQUENCE [LARGE SCALE GENOMIC DNA]</scope>
    <source>
        <strain evidence="4">ATCC 700860 / DSM 12428 / JCM 9974 / NBRC 100139 / OT-3</strain>
    </source>
</reference>
<name>O58861_PYRHO</name>
<dbReference type="EMBL" id="BA000001">
    <property type="protein sequence ID" value="BAA30234.1"/>
    <property type="molecule type" value="Genomic_DNA"/>
</dbReference>
<dbReference type="Pfam" id="PF11505">
    <property type="entry name" value="DUF3216"/>
    <property type="match status" value="1"/>
</dbReference>
<dbReference type="AlphaFoldDB" id="O58861"/>
<evidence type="ECO:0000259" key="2">
    <source>
        <dbReference type="Pfam" id="PF11505"/>
    </source>
</evidence>
<evidence type="ECO:0008006" key="5">
    <source>
        <dbReference type="Google" id="ProtNLM"/>
    </source>
</evidence>
<dbReference type="InterPro" id="IPR029063">
    <property type="entry name" value="SAM-dependent_MTases_sf"/>
</dbReference>
<dbReference type="SUPFAM" id="SSF53335">
    <property type="entry name" value="S-adenosyl-L-methionine-dependent methyltransferases"/>
    <property type="match status" value="1"/>
</dbReference>
<dbReference type="STRING" id="70601.gene:9378094"/>
<proteinExistence type="predicted"/>
<gene>
    <name evidence="3" type="ordered locus">PH1134</name>
</gene>
<dbReference type="PANTHER" id="PTHR42912">
    <property type="entry name" value="METHYLTRANSFERASE"/>
    <property type="match status" value="1"/>
</dbReference>
<organism evidence="3 4">
    <name type="scientific">Pyrococcus horikoshii (strain ATCC 700860 / DSM 12428 / JCM 9974 / NBRC 100139 / OT-3)</name>
    <dbReference type="NCBI Taxonomy" id="70601"/>
    <lineage>
        <taxon>Archaea</taxon>
        <taxon>Methanobacteriati</taxon>
        <taxon>Methanobacteriota</taxon>
        <taxon>Thermococci</taxon>
        <taxon>Thermococcales</taxon>
        <taxon>Thermococcaceae</taxon>
        <taxon>Pyrococcus</taxon>
    </lineage>
</organism>
<dbReference type="eggNOG" id="arCOG01773">
    <property type="taxonomic scope" value="Archaea"/>
</dbReference>
<dbReference type="InterPro" id="IPR038317">
    <property type="entry name" value="Pf1176-like_sf"/>
</dbReference>
<accession>O58861</accession>
<dbReference type="Gene3D" id="3.40.50.150">
    <property type="entry name" value="Vaccinia Virus protein VP39"/>
    <property type="match status" value="1"/>
</dbReference>
<evidence type="ECO:0000313" key="4">
    <source>
        <dbReference type="Proteomes" id="UP000000752"/>
    </source>
</evidence>
<dbReference type="EnsemblBacteria" id="BAA30234">
    <property type="protein sequence ID" value="BAA30234"/>
    <property type="gene ID" value="BAA30234"/>
</dbReference>
<dbReference type="PIR" id="H71054">
    <property type="entry name" value="H71054"/>
</dbReference>
<dbReference type="Pfam" id="PF08241">
    <property type="entry name" value="Methyltransf_11"/>
    <property type="match status" value="1"/>
</dbReference>
<dbReference type="Gene3D" id="1.20.120.460">
    <property type="entry name" value="protein pf1176 like"/>
    <property type="match status" value="1"/>
</dbReference>
<dbReference type="InterPro" id="IPR013216">
    <property type="entry name" value="Methyltransf_11"/>
</dbReference>
<dbReference type="Proteomes" id="UP000000752">
    <property type="component" value="Chromosome"/>
</dbReference>
<dbReference type="KEGG" id="pho:PH1134"/>
<dbReference type="PANTHER" id="PTHR42912:SF80">
    <property type="entry name" value="METHYLTRANSFERASE DOMAIN-CONTAINING PROTEIN"/>
    <property type="match status" value="1"/>
</dbReference>
<dbReference type="InterPro" id="IPR050508">
    <property type="entry name" value="Methyltransf_Superfamily"/>
</dbReference>
<dbReference type="GO" id="GO:0008757">
    <property type="term" value="F:S-adenosylmethionine-dependent methyltransferase activity"/>
    <property type="evidence" value="ECO:0007669"/>
    <property type="project" value="InterPro"/>
</dbReference>
<feature type="domain" description="Methyltransferase type 11" evidence="1">
    <location>
        <begin position="48"/>
        <end position="132"/>
    </location>
</feature>
<keyword evidence="4" id="KW-1185">Reference proteome</keyword>
<protein>
    <recommendedName>
        <fullName evidence="5">Methyltransferase type 11 domain-containing protein</fullName>
    </recommendedName>
</protein>
<dbReference type="eggNOG" id="arCOG07142">
    <property type="taxonomic scope" value="Archaea"/>
</dbReference>